<gene>
    <name evidence="2" type="ORF">BSTOLATCC_MIC34959</name>
</gene>
<sequence>MKSNSNLREQILELSKQNKAKKKSLDKTIEEEKSRISLWNIENAEKIKLHIKKKNSLEDRIIQKIFPIPKNNDISPYTSLDYGYPKEEKVPLYNQNIKKFQSFSLASPVSEIKTERKSEVKISARRGHSLSQSRGMSPKLNKNRENSSSHSSLSYRGSWKINRKNSKEKLVHSKFSVYQSAMKNFRVKNIRDKEKQDINKSLDHINEVIQKSKQNRIKRQI</sequence>
<accession>A0AAU9JII0</accession>
<evidence type="ECO:0000256" key="1">
    <source>
        <dbReference type="SAM" id="MobiDB-lite"/>
    </source>
</evidence>
<evidence type="ECO:0000313" key="3">
    <source>
        <dbReference type="Proteomes" id="UP001162131"/>
    </source>
</evidence>
<feature type="compositionally biased region" description="Low complexity" evidence="1">
    <location>
        <begin position="148"/>
        <end position="157"/>
    </location>
</feature>
<dbReference type="Proteomes" id="UP001162131">
    <property type="component" value="Unassembled WGS sequence"/>
</dbReference>
<reference evidence="2" key="1">
    <citation type="submission" date="2021-09" db="EMBL/GenBank/DDBJ databases">
        <authorList>
            <consortium name="AG Swart"/>
            <person name="Singh M."/>
            <person name="Singh A."/>
            <person name="Seah K."/>
            <person name="Emmerich C."/>
        </authorList>
    </citation>
    <scope>NUCLEOTIDE SEQUENCE</scope>
    <source>
        <strain evidence="2">ATCC30299</strain>
    </source>
</reference>
<protein>
    <submittedName>
        <fullName evidence="2">Uncharacterized protein</fullName>
    </submittedName>
</protein>
<dbReference type="AlphaFoldDB" id="A0AAU9JII0"/>
<feature type="region of interest" description="Disordered" evidence="1">
    <location>
        <begin position="116"/>
        <end position="157"/>
    </location>
</feature>
<name>A0AAU9JII0_9CILI</name>
<proteinExistence type="predicted"/>
<comment type="caution">
    <text evidence="2">The sequence shown here is derived from an EMBL/GenBank/DDBJ whole genome shotgun (WGS) entry which is preliminary data.</text>
</comment>
<evidence type="ECO:0000313" key="2">
    <source>
        <dbReference type="EMBL" id="CAG9323925.1"/>
    </source>
</evidence>
<dbReference type="EMBL" id="CAJZBQ010000035">
    <property type="protein sequence ID" value="CAG9323925.1"/>
    <property type="molecule type" value="Genomic_DNA"/>
</dbReference>
<organism evidence="2 3">
    <name type="scientific">Blepharisma stoltei</name>
    <dbReference type="NCBI Taxonomy" id="1481888"/>
    <lineage>
        <taxon>Eukaryota</taxon>
        <taxon>Sar</taxon>
        <taxon>Alveolata</taxon>
        <taxon>Ciliophora</taxon>
        <taxon>Postciliodesmatophora</taxon>
        <taxon>Heterotrichea</taxon>
        <taxon>Heterotrichida</taxon>
        <taxon>Blepharismidae</taxon>
        <taxon>Blepharisma</taxon>
    </lineage>
</organism>
<keyword evidence="3" id="KW-1185">Reference proteome</keyword>